<keyword evidence="2" id="KW-0597">Phosphoprotein</keyword>
<proteinExistence type="predicted"/>
<dbReference type="Gene3D" id="3.40.50.12780">
    <property type="entry name" value="N-terminal domain of ligase-like"/>
    <property type="match status" value="1"/>
</dbReference>
<dbReference type="KEGG" id="rher:EHE19_015330"/>
<dbReference type="Gene3D" id="1.10.1200.10">
    <property type="entry name" value="ACP-like"/>
    <property type="match status" value="1"/>
</dbReference>
<dbReference type="RefSeq" id="WP_137696982.1">
    <property type="nucleotide sequence ID" value="NZ_CP061336.1"/>
</dbReference>
<evidence type="ECO:0000256" key="2">
    <source>
        <dbReference type="ARBA" id="ARBA00022553"/>
    </source>
</evidence>
<dbReference type="PROSITE" id="PS00012">
    <property type="entry name" value="PHOSPHOPANTETHEINE"/>
    <property type="match status" value="1"/>
</dbReference>
<dbReference type="GO" id="GO:0031177">
    <property type="term" value="F:phosphopantetheine binding"/>
    <property type="evidence" value="ECO:0007669"/>
    <property type="project" value="TreeGrafter"/>
</dbReference>
<dbReference type="InterPro" id="IPR000873">
    <property type="entry name" value="AMP-dep_synth/lig_dom"/>
</dbReference>
<dbReference type="PROSITE" id="PS50075">
    <property type="entry name" value="CARRIER"/>
    <property type="match status" value="1"/>
</dbReference>
<dbReference type="SUPFAM" id="SSF56801">
    <property type="entry name" value="Acetyl-CoA synthetase-like"/>
    <property type="match status" value="1"/>
</dbReference>
<dbReference type="SUPFAM" id="SSF52777">
    <property type="entry name" value="CoA-dependent acyltransferases"/>
    <property type="match status" value="1"/>
</dbReference>
<gene>
    <name evidence="4" type="ORF">EHE19_015330</name>
</gene>
<dbReference type="Gene3D" id="3.30.559.30">
    <property type="entry name" value="Nonribosomal peptide synthetase, condensation domain"/>
    <property type="match status" value="1"/>
</dbReference>
<dbReference type="GO" id="GO:0005737">
    <property type="term" value="C:cytoplasm"/>
    <property type="evidence" value="ECO:0007669"/>
    <property type="project" value="TreeGrafter"/>
</dbReference>
<protein>
    <submittedName>
        <fullName evidence="4">AMP-binding protein</fullName>
    </submittedName>
</protein>
<dbReference type="CDD" id="cd05930">
    <property type="entry name" value="A_NRPS"/>
    <property type="match status" value="1"/>
</dbReference>
<keyword evidence="1" id="KW-0596">Phosphopantetheine</keyword>
<dbReference type="GO" id="GO:0017000">
    <property type="term" value="P:antibiotic biosynthetic process"/>
    <property type="evidence" value="ECO:0007669"/>
    <property type="project" value="UniProtKB-KW"/>
</dbReference>
<evidence type="ECO:0000313" key="4">
    <source>
        <dbReference type="EMBL" id="QNU66238.1"/>
    </source>
</evidence>
<dbReference type="Pfam" id="PF00501">
    <property type="entry name" value="AMP-binding"/>
    <property type="match status" value="1"/>
</dbReference>
<reference evidence="4 5" key="1">
    <citation type="submission" date="2020-09" db="EMBL/GenBank/DDBJ databases">
        <title>Characterization and genome sequencing of Ruminiclostridium sp. nov. MA18.</title>
        <authorList>
            <person name="Rettenmaier R."/>
            <person name="Kowollik M.-L."/>
            <person name="Liebl W."/>
            <person name="Zverlov V."/>
        </authorList>
    </citation>
    <scope>NUCLEOTIDE SEQUENCE [LARGE SCALE GENOMIC DNA]</scope>
    <source>
        <strain evidence="4 5">MA18</strain>
    </source>
</reference>
<dbReference type="Proteomes" id="UP000306409">
    <property type="component" value="Chromosome"/>
</dbReference>
<evidence type="ECO:0000256" key="3">
    <source>
        <dbReference type="ARBA" id="ARBA00023194"/>
    </source>
</evidence>
<dbReference type="SUPFAM" id="SSF47336">
    <property type="entry name" value="ACP-like"/>
    <property type="match status" value="1"/>
</dbReference>
<name>A0A4U7JLU8_9FIRM</name>
<keyword evidence="3" id="KW-0045">Antibiotic biosynthesis</keyword>
<dbReference type="GO" id="GO:0043041">
    <property type="term" value="P:amino acid activation for nonribosomal peptide biosynthetic process"/>
    <property type="evidence" value="ECO:0007669"/>
    <property type="project" value="TreeGrafter"/>
</dbReference>
<accession>A0A4U7JLU8</accession>
<dbReference type="AlphaFoldDB" id="A0A4U7JLU8"/>
<dbReference type="PROSITE" id="PS00455">
    <property type="entry name" value="AMP_BINDING"/>
    <property type="match status" value="1"/>
</dbReference>
<dbReference type="InterPro" id="IPR006162">
    <property type="entry name" value="Ppantetheine_attach_site"/>
</dbReference>
<dbReference type="OrthoDB" id="9765680at2"/>
<dbReference type="Gene3D" id="3.30.300.30">
    <property type="match status" value="1"/>
</dbReference>
<evidence type="ECO:0000256" key="1">
    <source>
        <dbReference type="ARBA" id="ARBA00022450"/>
    </source>
</evidence>
<sequence length="824" mass="93701">MRTSEDKNYWLDQIGNNHIITTIDSFLEGNKLNSRLKEYTFTIKNTDVAYKKMKDLCGNSYKNEFAYLVSVLTLLLYSFTGDECVTIGCPIPDIKLGCDAINDILVLKYNQLYESSFEDTLITTKRLLKEALEHANAAIADIFQITESYNPVFDIYASLNNLQGSNHFKGYYSIGFYFNDTNSHLECKITYQESLYKDKAIMDIAKHFIYFFEYVAKNQRISASEIEFIDCLPIQKNERNINFIKNESINSLFSKICINYPAKKALVYRDTYITYDELNNKSELVAKWLLKKDVKNGDVIGIICKSPLNIAIAVIAILKVGAVHLIIDSQLPLNRVEKMSSDCDVVFSLTDEEAYEQNMKAYNIIETQRENDDTALLPNLPHNNCCDDVYVVYTSGTTGTPKGIRIKCKSLINFIIWRNREYSINSEDSILQMLSPSSFDGYLISFYSALLSGATLVCLDKNERADFDKLNKILIKNDVTNMSTNPTFIMNIIACGYTKLFSGFKSIIMGGGHIDSLIVTTLNKLYPDIKLYNEYGPSECCMAVTSHRVMGKDDRNIIGRAIDNTFIFVINKREKHLPPGFIGEICIGGICLADGYIKDSELSAQKFVYHQKLDEMIYKTGDFGYLTESGELVFINRKDRLVKINGYRIDLSEIENALTMMKQIKKAIVIAASNAQLHAYIMLDQNETEMNLDTIYEHLMNLLPAYMIPSKVFQFNDIYLTSSGKPDINKIKKRSVEVTRRINDKEITESQKYIISTIISIWKDTLGLDNIKSSDNFFEIGGNSLKAIKAIAELENRGVSVPDPDAIFKYQTAYDLSIYIASLK</sequence>
<dbReference type="InterPro" id="IPR042099">
    <property type="entry name" value="ANL_N_sf"/>
</dbReference>
<dbReference type="Pfam" id="PF00550">
    <property type="entry name" value="PP-binding"/>
    <property type="match status" value="1"/>
</dbReference>
<keyword evidence="5" id="KW-1185">Reference proteome</keyword>
<dbReference type="InterPro" id="IPR009081">
    <property type="entry name" value="PP-bd_ACP"/>
</dbReference>
<dbReference type="PANTHER" id="PTHR45527">
    <property type="entry name" value="NONRIBOSOMAL PEPTIDE SYNTHETASE"/>
    <property type="match status" value="1"/>
</dbReference>
<dbReference type="GO" id="GO:0044550">
    <property type="term" value="P:secondary metabolite biosynthetic process"/>
    <property type="evidence" value="ECO:0007669"/>
    <property type="project" value="TreeGrafter"/>
</dbReference>
<dbReference type="EMBL" id="CP061336">
    <property type="protein sequence ID" value="QNU66238.1"/>
    <property type="molecule type" value="Genomic_DNA"/>
</dbReference>
<dbReference type="PANTHER" id="PTHR45527:SF1">
    <property type="entry name" value="FATTY ACID SYNTHASE"/>
    <property type="match status" value="1"/>
</dbReference>
<dbReference type="InterPro" id="IPR036736">
    <property type="entry name" value="ACP-like_sf"/>
</dbReference>
<organism evidence="4 5">
    <name type="scientific">Ruminiclostridium herbifermentans</name>
    <dbReference type="NCBI Taxonomy" id="2488810"/>
    <lineage>
        <taxon>Bacteria</taxon>
        <taxon>Bacillati</taxon>
        <taxon>Bacillota</taxon>
        <taxon>Clostridia</taxon>
        <taxon>Eubacteriales</taxon>
        <taxon>Oscillospiraceae</taxon>
        <taxon>Ruminiclostridium</taxon>
    </lineage>
</organism>
<dbReference type="InterPro" id="IPR020845">
    <property type="entry name" value="AMP-binding_CS"/>
</dbReference>
<evidence type="ECO:0000313" key="5">
    <source>
        <dbReference type="Proteomes" id="UP000306409"/>
    </source>
</evidence>
<dbReference type="InterPro" id="IPR045851">
    <property type="entry name" value="AMP-bd_C_sf"/>
</dbReference>